<dbReference type="SUPFAM" id="SSF103473">
    <property type="entry name" value="MFS general substrate transporter"/>
    <property type="match status" value="1"/>
</dbReference>
<evidence type="ECO:0000256" key="2">
    <source>
        <dbReference type="ARBA" id="ARBA00022448"/>
    </source>
</evidence>
<keyword evidence="3" id="KW-1003">Cell membrane</keyword>
<feature type="transmembrane region" description="Helical" evidence="7">
    <location>
        <begin position="121"/>
        <end position="139"/>
    </location>
</feature>
<keyword evidence="6 7" id="KW-0472">Membrane</keyword>
<feature type="transmembrane region" description="Helical" evidence="7">
    <location>
        <begin position="384"/>
        <end position="406"/>
    </location>
</feature>
<feature type="transmembrane region" description="Helical" evidence="7">
    <location>
        <begin position="254"/>
        <end position="271"/>
    </location>
</feature>
<proteinExistence type="predicted"/>
<accession>A0ABV8SUJ4</accession>
<gene>
    <name evidence="9" type="ORF">ACFPN2_18790</name>
</gene>
<feature type="transmembrane region" description="Helical" evidence="7">
    <location>
        <begin position="192"/>
        <end position="211"/>
    </location>
</feature>
<keyword evidence="10" id="KW-1185">Reference proteome</keyword>
<dbReference type="EMBL" id="JBHSDU010000003">
    <property type="protein sequence ID" value="MFC4311152.1"/>
    <property type="molecule type" value="Genomic_DNA"/>
</dbReference>
<reference evidence="10" key="1">
    <citation type="journal article" date="2019" name="Int. J. Syst. Evol. Microbiol.">
        <title>The Global Catalogue of Microorganisms (GCM) 10K type strain sequencing project: providing services to taxonomists for standard genome sequencing and annotation.</title>
        <authorList>
            <consortium name="The Broad Institute Genomics Platform"/>
            <consortium name="The Broad Institute Genome Sequencing Center for Infectious Disease"/>
            <person name="Wu L."/>
            <person name="Ma J."/>
        </authorList>
    </citation>
    <scope>NUCLEOTIDE SEQUENCE [LARGE SCALE GENOMIC DNA]</scope>
    <source>
        <strain evidence="10">CGMCC 1.10759</strain>
    </source>
</reference>
<dbReference type="InterPro" id="IPR020846">
    <property type="entry name" value="MFS_dom"/>
</dbReference>
<dbReference type="Proteomes" id="UP001595904">
    <property type="component" value="Unassembled WGS sequence"/>
</dbReference>
<sequence length="681" mass="72752">MSDSSDLQITSAERRLTLAALAVVVLLSALDQTIVATAMPRIIEQLQGLSMYAWVTTAYMLTSTVSVPLYGKLSDQYGRKPILIIGVVTFLVGSALCGLSGEFGRMPVLGEGMMQLVVFRALQGLGAGALMTVSMAVMADMYPPRERGKLFGVFGSMFGLATVIGPFIGGFFTDHGTVSLGGYEIAGWRWVFYVNLPLGALALFMIIYRMPPLRKGGGGNIDYLGAMLIVITAATLLLALTLGGTHYAWDSPHILGLFAVSVVALAIFIWVEQHAREPILPLHLFSIPTFRLATMGSFVMSMAFLGVVMFMPLYMQVVQGVSAVQSGVALLPLMLTLIVSSIGSGRIVARTGKYKGLMISGGVLLAAGVWSLTGLTADTTQADLTWRLALTGLGLGPAQTLFNLVIQNAAPANNIGVATSMSQFSRGIGSTVGVAIFGTLLTHALTAELPKNVPQLPGGGNFSQVDLAHAQSQAMNVDNIRARVQTALDERYQVIERAFNEDQRAVEDVLADSRLPETLKAPLRDGGLRAKTHDELVKRTDDLVSELKSGTKGRDELLDDPDLSPAMKQQLANIPSRAWNEPAVIAGVAALFRDSMLATENAIVAKRAQQALQMVKAGIAMYSNKLVADIQRGVKVAFAASISQMLERALWIVGLALLVVLFIPELPLRAKPHSDTAAPSE</sequence>
<evidence type="ECO:0000313" key="10">
    <source>
        <dbReference type="Proteomes" id="UP001595904"/>
    </source>
</evidence>
<feature type="transmembrane region" description="Helical" evidence="7">
    <location>
        <begin position="52"/>
        <end position="70"/>
    </location>
</feature>
<dbReference type="PANTHER" id="PTHR23501">
    <property type="entry name" value="MAJOR FACILITATOR SUPERFAMILY"/>
    <property type="match status" value="1"/>
</dbReference>
<feature type="transmembrane region" description="Helical" evidence="7">
    <location>
        <begin position="82"/>
        <end position="101"/>
    </location>
</feature>
<keyword evidence="5 7" id="KW-1133">Transmembrane helix</keyword>
<organism evidence="9 10">
    <name type="scientific">Steroidobacter flavus</name>
    <dbReference type="NCBI Taxonomy" id="1842136"/>
    <lineage>
        <taxon>Bacteria</taxon>
        <taxon>Pseudomonadati</taxon>
        <taxon>Pseudomonadota</taxon>
        <taxon>Gammaproteobacteria</taxon>
        <taxon>Steroidobacterales</taxon>
        <taxon>Steroidobacteraceae</taxon>
        <taxon>Steroidobacter</taxon>
    </lineage>
</organism>
<evidence type="ECO:0000256" key="4">
    <source>
        <dbReference type="ARBA" id="ARBA00022692"/>
    </source>
</evidence>
<feature type="transmembrane region" description="Helical" evidence="7">
    <location>
        <begin position="354"/>
        <end position="372"/>
    </location>
</feature>
<dbReference type="Pfam" id="PF07690">
    <property type="entry name" value="MFS_1"/>
    <property type="match status" value="1"/>
</dbReference>
<dbReference type="InterPro" id="IPR011701">
    <property type="entry name" value="MFS"/>
</dbReference>
<feature type="domain" description="Major facilitator superfamily (MFS) profile" evidence="8">
    <location>
        <begin position="17"/>
        <end position="491"/>
    </location>
</feature>
<protein>
    <submittedName>
        <fullName evidence="9">MDR family MFS transporter</fullName>
    </submittedName>
</protein>
<dbReference type="InterPro" id="IPR036259">
    <property type="entry name" value="MFS_trans_sf"/>
</dbReference>
<dbReference type="Gene3D" id="1.20.1720.10">
    <property type="entry name" value="Multidrug resistance protein D"/>
    <property type="match status" value="1"/>
</dbReference>
<dbReference type="CDD" id="cd17502">
    <property type="entry name" value="MFS_Azr1_MDR_like"/>
    <property type="match status" value="1"/>
</dbReference>
<feature type="transmembrane region" description="Helical" evidence="7">
    <location>
        <begin position="151"/>
        <end position="172"/>
    </location>
</feature>
<evidence type="ECO:0000256" key="5">
    <source>
        <dbReference type="ARBA" id="ARBA00022989"/>
    </source>
</evidence>
<evidence type="ECO:0000313" key="9">
    <source>
        <dbReference type="EMBL" id="MFC4311152.1"/>
    </source>
</evidence>
<feature type="transmembrane region" description="Helical" evidence="7">
    <location>
        <begin position="321"/>
        <end position="342"/>
    </location>
</feature>
<dbReference type="InterPro" id="IPR004638">
    <property type="entry name" value="EmrB-like"/>
</dbReference>
<evidence type="ECO:0000256" key="6">
    <source>
        <dbReference type="ARBA" id="ARBA00023136"/>
    </source>
</evidence>
<evidence type="ECO:0000259" key="8">
    <source>
        <dbReference type="PROSITE" id="PS50850"/>
    </source>
</evidence>
<comment type="subcellular location">
    <subcellularLocation>
        <location evidence="1">Cell membrane</location>
        <topology evidence="1">Multi-pass membrane protein</topology>
    </subcellularLocation>
</comment>
<feature type="transmembrane region" description="Helical" evidence="7">
    <location>
        <begin position="649"/>
        <end position="668"/>
    </location>
</feature>
<evidence type="ECO:0000256" key="1">
    <source>
        <dbReference type="ARBA" id="ARBA00004651"/>
    </source>
</evidence>
<keyword evidence="4 7" id="KW-0812">Transmembrane</keyword>
<evidence type="ECO:0000256" key="3">
    <source>
        <dbReference type="ARBA" id="ARBA00022475"/>
    </source>
</evidence>
<dbReference type="Gene3D" id="1.20.1250.20">
    <property type="entry name" value="MFS general substrate transporter like domains"/>
    <property type="match status" value="1"/>
</dbReference>
<feature type="transmembrane region" description="Helical" evidence="7">
    <location>
        <begin position="223"/>
        <end position="242"/>
    </location>
</feature>
<name>A0ABV8SUJ4_9GAMM</name>
<dbReference type="PANTHER" id="PTHR23501:SF197">
    <property type="entry name" value="COMD"/>
    <property type="match status" value="1"/>
</dbReference>
<dbReference type="NCBIfam" id="TIGR00711">
    <property type="entry name" value="efflux_EmrB"/>
    <property type="match status" value="1"/>
</dbReference>
<evidence type="ECO:0000256" key="7">
    <source>
        <dbReference type="SAM" id="Phobius"/>
    </source>
</evidence>
<feature type="transmembrane region" description="Helical" evidence="7">
    <location>
        <begin position="292"/>
        <end position="315"/>
    </location>
</feature>
<dbReference type="PROSITE" id="PS50850">
    <property type="entry name" value="MFS"/>
    <property type="match status" value="1"/>
</dbReference>
<dbReference type="RefSeq" id="WP_380599238.1">
    <property type="nucleotide sequence ID" value="NZ_JBHSDU010000003.1"/>
</dbReference>
<keyword evidence="2" id="KW-0813">Transport</keyword>
<comment type="caution">
    <text evidence="9">The sequence shown here is derived from an EMBL/GenBank/DDBJ whole genome shotgun (WGS) entry which is preliminary data.</text>
</comment>